<feature type="compositionally biased region" description="Pro residues" evidence="1">
    <location>
        <begin position="122"/>
        <end position="148"/>
    </location>
</feature>
<name>A2FBG7_TRIV3</name>
<keyword evidence="3" id="KW-1185">Reference proteome</keyword>
<gene>
    <name evidence="2" type="ORF">TVAG_080140</name>
</gene>
<evidence type="ECO:0000256" key="1">
    <source>
        <dbReference type="SAM" id="MobiDB-lite"/>
    </source>
</evidence>
<protein>
    <submittedName>
        <fullName evidence="2">Uncharacterized protein</fullName>
    </submittedName>
</protein>
<sequence>MSQNPNMMGGMNPMGHMPNAISTPNLQQFQGQQIQQGAMMQQMSPQMPTQMPPQYPQMGQQIPPQIQQQMHQQQGNQAINQLKLQQMQQQQQQQRQMQQQIPNSASTPQMNPNMYRGQIPPNMMPRPQMPPTPQMYPQNPPPQYPQPEKPPKQKKEELDFKPFPTEAWLNSQKELDLRAITRLMERANKTGMNITFDEECTRAIVQALKIYMQNYLRLLVVYSKRRRNDPIYGEKTYTNVPLSKLALLQVEREIIDNRYQLRDSDQLLPCLKSDFIQAIASRKPPAEREDFINKFHNQDNDQVMTPIQQIENLPKITPENQITTSDVLFAVEQLKSTSYQTLTDLQYQVELMKRGNRN</sequence>
<reference evidence="2" key="2">
    <citation type="journal article" date="2007" name="Science">
        <title>Draft genome sequence of the sexually transmitted pathogen Trichomonas vaginalis.</title>
        <authorList>
            <person name="Carlton J.M."/>
            <person name="Hirt R.P."/>
            <person name="Silva J.C."/>
            <person name="Delcher A.L."/>
            <person name="Schatz M."/>
            <person name="Zhao Q."/>
            <person name="Wortman J.R."/>
            <person name="Bidwell S.L."/>
            <person name="Alsmark U.C.M."/>
            <person name="Besteiro S."/>
            <person name="Sicheritz-Ponten T."/>
            <person name="Noel C.J."/>
            <person name="Dacks J.B."/>
            <person name="Foster P.G."/>
            <person name="Simillion C."/>
            <person name="Van de Peer Y."/>
            <person name="Miranda-Saavedra D."/>
            <person name="Barton G.J."/>
            <person name="Westrop G.D."/>
            <person name="Mueller S."/>
            <person name="Dessi D."/>
            <person name="Fiori P.L."/>
            <person name="Ren Q."/>
            <person name="Paulsen I."/>
            <person name="Zhang H."/>
            <person name="Bastida-Corcuera F.D."/>
            <person name="Simoes-Barbosa A."/>
            <person name="Brown M.T."/>
            <person name="Hayes R.D."/>
            <person name="Mukherjee M."/>
            <person name="Okumura C.Y."/>
            <person name="Schneider R."/>
            <person name="Smith A.J."/>
            <person name="Vanacova S."/>
            <person name="Villalvazo M."/>
            <person name="Haas B.J."/>
            <person name="Pertea M."/>
            <person name="Feldblyum T.V."/>
            <person name="Utterback T.R."/>
            <person name="Shu C.L."/>
            <person name="Osoegawa K."/>
            <person name="de Jong P.J."/>
            <person name="Hrdy I."/>
            <person name="Horvathova L."/>
            <person name="Zubacova Z."/>
            <person name="Dolezal P."/>
            <person name="Malik S.B."/>
            <person name="Logsdon J.M. Jr."/>
            <person name="Henze K."/>
            <person name="Gupta A."/>
            <person name="Wang C.C."/>
            <person name="Dunne R.L."/>
            <person name="Upcroft J.A."/>
            <person name="Upcroft P."/>
            <person name="White O."/>
            <person name="Salzberg S.L."/>
            <person name="Tang P."/>
            <person name="Chiu C.-H."/>
            <person name="Lee Y.-S."/>
            <person name="Embley T.M."/>
            <person name="Coombs G.H."/>
            <person name="Mottram J.C."/>
            <person name="Tachezy J."/>
            <person name="Fraser-Liggett C.M."/>
            <person name="Johnson P.J."/>
        </authorList>
    </citation>
    <scope>NUCLEOTIDE SEQUENCE [LARGE SCALE GENOMIC DNA]</scope>
    <source>
        <strain evidence="2">G3</strain>
    </source>
</reference>
<feature type="region of interest" description="Disordered" evidence="1">
    <location>
        <begin position="83"/>
        <end position="156"/>
    </location>
</feature>
<dbReference type="Proteomes" id="UP000001542">
    <property type="component" value="Unassembled WGS sequence"/>
</dbReference>
<proteinExistence type="predicted"/>
<dbReference type="VEuPathDB" id="TrichDB:TVAGG3_1006520"/>
<evidence type="ECO:0000313" key="3">
    <source>
        <dbReference type="Proteomes" id="UP000001542"/>
    </source>
</evidence>
<organism evidence="2 3">
    <name type="scientific">Trichomonas vaginalis (strain ATCC PRA-98 / G3)</name>
    <dbReference type="NCBI Taxonomy" id="412133"/>
    <lineage>
        <taxon>Eukaryota</taxon>
        <taxon>Metamonada</taxon>
        <taxon>Parabasalia</taxon>
        <taxon>Trichomonadida</taxon>
        <taxon>Trichomonadidae</taxon>
        <taxon>Trichomonas</taxon>
    </lineage>
</organism>
<dbReference type="VEuPathDB" id="TrichDB:TVAG_080140"/>
<feature type="compositionally biased region" description="Low complexity" evidence="1">
    <location>
        <begin position="83"/>
        <end position="100"/>
    </location>
</feature>
<dbReference type="RefSeq" id="XP_001310684.1">
    <property type="nucleotide sequence ID" value="XM_001310683.1"/>
</dbReference>
<reference evidence="2" key="1">
    <citation type="submission" date="2006-10" db="EMBL/GenBank/DDBJ databases">
        <authorList>
            <person name="Amadeo P."/>
            <person name="Zhao Q."/>
            <person name="Wortman J."/>
            <person name="Fraser-Liggett C."/>
            <person name="Carlton J."/>
        </authorList>
    </citation>
    <scope>NUCLEOTIDE SEQUENCE</scope>
    <source>
        <strain evidence="2">G3</strain>
    </source>
</reference>
<evidence type="ECO:0000313" key="2">
    <source>
        <dbReference type="EMBL" id="EAX97754.1"/>
    </source>
</evidence>
<dbReference type="KEGG" id="tva:4755542"/>
<dbReference type="EMBL" id="DS113702">
    <property type="protein sequence ID" value="EAX97754.1"/>
    <property type="molecule type" value="Genomic_DNA"/>
</dbReference>
<dbReference type="AlphaFoldDB" id="A2FBG7"/>
<dbReference type="InParanoid" id="A2FBG7"/>
<accession>A2FBG7</accession>
<feature type="compositionally biased region" description="Low complexity" evidence="1">
    <location>
        <begin position="1"/>
        <end position="19"/>
    </location>
</feature>
<feature type="compositionally biased region" description="Polar residues" evidence="1">
    <location>
        <begin position="101"/>
        <end position="112"/>
    </location>
</feature>
<feature type="region of interest" description="Disordered" evidence="1">
    <location>
        <begin position="1"/>
        <end position="23"/>
    </location>
</feature>